<dbReference type="EMBL" id="CP064786">
    <property type="protein sequence ID" value="QSG01883.1"/>
    <property type="molecule type" value="Genomic_DNA"/>
</dbReference>
<dbReference type="GeneID" id="70684040"/>
<accession>A0A897MS87</accession>
<name>A0A897MS87_9EURY</name>
<proteinExistence type="predicted"/>
<dbReference type="AlphaFoldDB" id="A0A897MS87"/>
<keyword evidence="3" id="KW-1185">Reference proteome</keyword>
<dbReference type="RefSeq" id="WP_238478990.1">
    <property type="nucleotide sequence ID" value="NZ_CP064786.1"/>
</dbReference>
<keyword evidence="1" id="KW-0472">Membrane</keyword>
<keyword evidence="1" id="KW-1133">Transmembrane helix</keyword>
<protein>
    <submittedName>
        <fullName evidence="2">Putative membrane protein</fullName>
    </submittedName>
</protein>
<evidence type="ECO:0000256" key="1">
    <source>
        <dbReference type="SAM" id="Phobius"/>
    </source>
</evidence>
<feature type="transmembrane region" description="Helical" evidence="1">
    <location>
        <begin position="174"/>
        <end position="192"/>
    </location>
</feature>
<sequence length="194" mass="19860">MSDDLRVHLNRDERHAIEPVESSLAVAEGFEVIIENHGDASHVNIGLGGDLAAGGAVATPNPFVPTEETIRIAVDITTAHRPLEGVLTISTGYGQTRVELPISVVTPQQTGVDAAPTPKRANGSGTGETVPLSDLQNLVDSFDDPGTIALVALGVLALVLAVATALLIDSLVVVLAVILVVLAVTGSVAIGLQS</sequence>
<gene>
    <name evidence="2" type="ORF">AArcS_0656</name>
</gene>
<feature type="transmembrane region" description="Helical" evidence="1">
    <location>
        <begin position="148"/>
        <end position="168"/>
    </location>
</feature>
<reference evidence="2" key="1">
    <citation type="submission" date="2020-11" db="EMBL/GenBank/DDBJ databases">
        <title>Carbohydrate-dependent, anaerobic sulfur respiration: A novel catabolism in halophilic archaea.</title>
        <authorList>
            <person name="Sorokin D.Y."/>
            <person name="Messina E."/>
            <person name="Smedile F."/>
            <person name="La Cono V."/>
            <person name="Hallsworth J.E."/>
            <person name="Yakimov M.M."/>
        </authorList>
    </citation>
    <scope>NUCLEOTIDE SEQUENCE</scope>
    <source>
        <strain evidence="2">AArc-S</strain>
    </source>
</reference>
<evidence type="ECO:0000313" key="3">
    <source>
        <dbReference type="Proteomes" id="UP000663586"/>
    </source>
</evidence>
<evidence type="ECO:0000313" key="2">
    <source>
        <dbReference type="EMBL" id="QSG01883.1"/>
    </source>
</evidence>
<dbReference type="InterPro" id="IPR055946">
    <property type="entry name" value="DUF7524"/>
</dbReference>
<dbReference type="Proteomes" id="UP000663586">
    <property type="component" value="Chromosome"/>
</dbReference>
<dbReference type="Pfam" id="PF24368">
    <property type="entry name" value="DUF7524"/>
    <property type="match status" value="1"/>
</dbReference>
<keyword evidence="1" id="KW-0812">Transmembrane</keyword>
<organism evidence="2 3">
    <name type="scientific">Natranaeroarchaeum sulfidigenes</name>
    <dbReference type="NCBI Taxonomy" id="2784880"/>
    <lineage>
        <taxon>Archaea</taxon>
        <taxon>Methanobacteriati</taxon>
        <taxon>Methanobacteriota</taxon>
        <taxon>Stenosarchaea group</taxon>
        <taxon>Halobacteria</taxon>
        <taxon>Halobacteriales</taxon>
        <taxon>Natronoarchaeaceae</taxon>
        <taxon>Natranaeroarchaeum</taxon>
    </lineage>
</organism>
<dbReference type="KEGG" id="hara:AArcS_0656"/>